<dbReference type="Gene3D" id="1.10.10.10">
    <property type="entry name" value="Winged helix-like DNA-binding domain superfamily/Winged helix DNA-binding domain"/>
    <property type="match status" value="1"/>
</dbReference>
<dbReference type="SUPFAM" id="SSF46785">
    <property type="entry name" value="Winged helix' DNA-binding domain"/>
    <property type="match status" value="1"/>
</dbReference>
<keyword evidence="4" id="KW-0238">DNA-binding</keyword>
<accession>A0A1M6II42</accession>
<dbReference type="Pfam" id="PF00392">
    <property type="entry name" value="GntR"/>
    <property type="match status" value="1"/>
</dbReference>
<evidence type="ECO:0000313" key="8">
    <source>
        <dbReference type="Proteomes" id="UP000184342"/>
    </source>
</evidence>
<organism evidence="7 8">
    <name type="scientific">Parasporobacterium paucivorans DSM 15970</name>
    <dbReference type="NCBI Taxonomy" id="1122934"/>
    <lineage>
        <taxon>Bacteria</taxon>
        <taxon>Bacillati</taxon>
        <taxon>Bacillota</taxon>
        <taxon>Clostridia</taxon>
        <taxon>Lachnospirales</taxon>
        <taxon>Lachnospiraceae</taxon>
        <taxon>Parasporobacterium</taxon>
    </lineage>
</organism>
<dbReference type="STRING" id="1122934.SAMN02745691_01786"/>
<dbReference type="Pfam" id="PF00155">
    <property type="entry name" value="Aminotran_1_2"/>
    <property type="match status" value="1"/>
</dbReference>
<dbReference type="PANTHER" id="PTHR46577:SF1">
    <property type="entry name" value="HTH-TYPE TRANSCRIPTIONAL REGULATORY PROTEIN GABR"/>
    <property type="match status" value="1"/>
</dbReference>
<dbReference type="GO" id="GO:0008483">
    <property type="term" value="F:transaminase activity"/>
    <property type="evidence" value="ECO:0007669"/>
    <property type="project" value="UniProtKB-KW"/>
</dbReference>
<dbReference type="InterPro" id="IPR015421">
    <property type="entry name" value="PyrdxlP-dep_Trfase_major"/>
</dbReference>
<sequence>MIYMDKKCGIPLYEQLFDVLRQRILKGEMKKDSALKPIRVLAEEIDVSNNTVSKVYQQLVAEGYIRSVPGSGYYVEDLEALQGMRAATKAAMKEEALASVPPLRHDFKYENINSASFPWTKWRRYMQNAILEESYEKEIGYECNKGNAKLREVICEYVNNSRGVNCCPDQIIISAGTQYAMDIITNILPIKDYVVGVEDPGYNGMRKIFSNKGYGIRALPMTDSGIDMDALDGSDCNLIYLTPSHQFPTGVTTSIKKRLQILEWAKKNNAYVIENDYDNEFVYGKKPLPSMQSLDEGKVIYLSTLSKVLSPSHRCAYLVLPRPLVEIYEDKYKHYYAALPTYNQKALADFIRDGYLEKHVRKMSLINRRKYEILMRVMKEWLPEEVKLFVAPAGSHILMQVQGCTSQDSLISKMQEKGIGIYGTKSYWIDQENAPENIFMIGYNSLLEEDLEDACIEFACAMEAIVWGDGC</sequence>
<dbReference type="EMBL" id="FQYT01000018">
    <property type="protein sequence ID" value="SHJ34132.1"/>
    <property type="molecule type" value="Genomic_DNA"/>
</dbReference>
<gene>
    <name evidence="7" type="ORF">SAMN02745691_01786</name>
</gene>
<evidence type="ECO:0000256" key="5">
    <source>
        <dbReference type="ARBA" id="ARBA00023163"/>
    </source>
</evidence>
<dbReference type="SUPFAM" id="SSF53383">
    <property type="entry name" value="PLP-dependent transferases"/>
    <property type="match status" value="1"/>
</dbReference>
<dbReference type="InterPro" id="IPR036388">
    <property type="entry name" value="WH-like_DNA-bd_sf"/>
</dbReference>
<dbReference type="GO" id="GO:0003677">
    <property type="term" value="F:DNA binding"/>
    <property type="evidence" value="ECO:0007669"/>
    <property type="project" value="UniProtKB-KW"/>
</dbReference>
<dbReference type="InterPro" id="IPR004839">
    <property type="entry name" value="Aminotransferase_I/II_large"/>
</dbReference>
<dbReference type="PANTHER" id="PTHR46577">
    <property type="entry name" value="HTH-TYPE TRANSCRIPTIONAL REGULATORY PROTEIN GABR"/>
    <property type="match status" value="1"/>
</dbReference>
<keyword evidence="2" id="KW-0663">Pyridoxal phosphate</keyword>
<feature type="domain" description="HTH gntR-type" evidence="6">
    <location>
        <begin position="10"/>
        <end position="78"/>
    </location>
</feature>
<evidence type="ECO:0000256" key="1">
    <source>
        <dbReference type="ARBA" id="ARBA00005384"/>
    </source>
</evidence>
<dbReference type="CDD" id="cd00609">
    <property type="entry name" value="AAT_like"/>
    <property type="match status" value="1"/>
</dbReference>
<dbReference type="Gene3D" id="3.40.640.10">
    <property type="entry name" value="Type I PLP-dependent aspartate aminotransferase-like (Major domain)"/>
    <property type="match status" value="1"/>
</dbReference>
<keyword evidence="8" id="KW-1185">Reference proteome</keyword>
<evidence type="ECO:0000256" key="3">
    <source>
        <dbReference type="ARBA" id="ARBA00023015"/>
    </source>
</evidence>
<keyword evidence="7" id="KW-0808">Transferase</keyword>
<dbReference type="InterPro" id="IPR051446">
    <property type="entry name" value="HTH_trans_reg/aminotransferase"/>
</dbReference>
<evidence type="ECO:0000256" key="4">
    <source>
        <dbReference type="ARBA" id="ARBA00023125"/>
    </source>
</evidence>
<comment type="similarity">
    <text evidence="1">In the C-terminal section; belongs to the class-I pyridoxal-phosphate-dependent aminotransferase family.</text>
</comment>
<dbReference type="Proteomes" id="UP000184342">
    <property type="component" value="Unassembled WGS sequence"/>
</dbReference>
<dbReference type="InterPro" id="IPR036390">
    <property type="entry name" value="WH_DNA-bd_sf"/>
</dbReference>
<dbReference type="OrthoDB" id="9808770at2"/>
<dbReference type="SMART" id="SM00345">
    <property type="entry name" value="HTH_GNTR"/>
    <property type="match status" value="1"/>
</dbReference>
<dbReference type="GO" id="GO:0003700">
    <property type="term" value="F:DNA-binding transcription factor activity"/>
    <property type="evidence" value="ECO:0007669"/>
    <property type="project" value="InterPro"/>
</dbReference>
<dbReference type="RefSeq" id="WP_073994071.1">
    <property type="nucleotide sequence ID" value="NZ_FQYT01000018.1"/>
</dbReference>
<name>A0A1M6II42_9FIRM</name>
<dbReference type="InterPro" id="IPR000524">
    <property type="entry name" value="Tscrpt_reg_HTH_GntR"/>
</dbReference>
<proteinExistence type="inferred from homology"/>
<keyword evidence="7" id="KW-0032">Aminotransferase</keyword>
<dbReference type="PROSITE" id="PS50949">
    <property type="entry name" value="HTH_GNTR"/>
    <property type="match status" value="1"/>
</dbReference>
<dbReference type="CDD" id="cd07377">
    <property type="entry name" value="WHTH_GntR"/>
    <property type="match status" value="1"/>
</dbReference>
<dbReference type="AlphaFoldDB" id="A0A1M6II42"/>
<evidence type="ECO:0000313" key="7">
    <source>
        <dbReference type="EMBL" id="SHJ34132.1"/>
    </source>
</evidence>
<dbReference type="GO" id="GO:0030170">
    <property type="term" value="F:pyridoxal phosphate binding"/>
    <property type="evidence" value="ECO:0007669"/>
    <property type="project" value="InterPro"/>
</dbReference>
<keyword evidence="5" id="KW-0804">Transcription</keyword>
<evidence type="ECO:0000259" key="6">
    <source>
        <dbReference type="PROSITE" id="PS50949"/>
    </source>
</evidence>
<dbReference type="InterPro" id="IPR015424">
    <property type="entry name" value="PyrdxlP-dep_Trfase"/>
</dbReference>
<reference evidence="7 8" key="1">
    <citation type="submission" date="2016-11" db="EMBL/GenBank/DDBJ databases">
        <authorList>
            <person name="Jaros S."/>
            <person name="Januszkiewicz K."/>
            <person name="Wedrychowicz H."/>
        </authorList>
    </citation>
    <scope>NUCLEOTIDE SEQUENCE [LARGE SCALE GENOMIC DNA]</scope>
    <source>
        <strain evidence="7 8">DSM 15970</strain>
    </source>
</reference>
<keyword evidence="3" id="KW-0805">Transcription regulation</keyword>
<evidence type="ECO:0000256" key="2">
    <source>
        <dbReference type="ARBA" id="ARBA00022898"/>
    </source>
</evidence>
<protein>
    <submittedName>
        <fullName evidence="7">GntR family transcriptional regulator / MocR family aminotransferase</fullName>
    </submittedName>
</protein>